<dbReference type="InterPro" id="IPR002579">
    <property type="entry name" value="Met_Sox_Rdtase_MsrB_dom"/>
</dbReference>
<keyword evidence="2 5" id="KW-0560">Oxidoreductase</keyword>
<gene>
    <name evidence="5" type="ordered locus">TVNIR_3539</name>
</gene>
<name>L0DZZ4_THIND</name>
<dbReference type="Proteomes" id="UP000010809">
    <property type="component" value="Chromosome"/>
</dbReference>
<evidence type="ECO:0000256" key="3">
    <source>
        <dbReference type="ARBA" id="ARBA00048488"/>
    </source>
</evidence>
<dbReference type="Pfam" id="PF01641">
    <property type="entry name" value="SelR"/>
    <property type="match status" value="1"/>
</dbReference>
<dbReference type="PATRIC" id="fig|1255043.3.peg.3571"/>
<dbReference type="STRING" id="1255043.TVNIR_3539"/>
<dbReference type="EMBL" id="CP003989">
    <property type="protein sequence ID" value="AGA35169.1"/>
    <property type="molecule type" value="Genomic_DNA"/>
</dbReference>
<evidence type="ECO:0000256" key="2">
    <source>
        <dbReference type="ARBA" id="ARBA00023002"/>
    </source>
</evidence>
<dbReference type="KEGG" id="tni:TVNIR_3539"/>
<dbReference type="eggNOG" id="COG0229">
    <property type="taxonomic scope" value="Bacteria"/>
</dbReference>
<sequence length="156" mass="17663">MGGCRREPVGAQDNRPFEPLDLSDRQWREILTPEQYRVLRRDGTEPAFSSPLDKEWRDGTYVCAGCNLALFASAHKYDSGTGWPSFWQPINDEHLGTQRDFKLIIPRTEYHCAHCGGHQGHVFNDGPDPTGQRWCNNGVALNFVPKGNPLPELREA</sequence>
<evidence type="ECO:0000313" key="5">
    <source>
        <dbReference type="EMBL" id="AGA35169.1"/>
    </source>
</evidence>
<evidence type="ECO:0000259" key="4">
    <source>
        <dbReference type="PROSITE" id="PS51790"/>
    </source>
</evidence>
<dbReference type="InterPro" id="IPR011057">
    <property type="entry name" value="Mss4-like_sf"/>
</dbReference>
<comment type="catalytic activity">
    <reaction evidence="3">
        <text>L-methionyl-[protein] + [thioredoxin]-disulfide + H2O = L-methionyl-(R)-S-oxide-[protein] + [thioredoxin]-dithiol</text>
        <dbReference type="Rhea" id="RHEA:24164"/>
        <dbReference type="Rhea" id="RHEA-COMP:10698"/>
        <dbReference type="Rhea" id="RHEA-COMP:10700"/>
        <dbReference type="Rhea" id="RHEA-COMP:12313"/>
        <dbReference type="Rhea" id="RHEA-COMP:12314"/>
        <dbReference type="ChEBI" id="CHEBI:15377"/>
        <dbReference type="ChEBI" id="CHEBI:16044"/>
        <dbReference type="ChEBI" id="CHEBI:29950"/>
        <dbReference type="ChEBI" id="CHEBI:45764"/>
        <dbReference type="ChEBI" id="CHEBI:50058"/>
        <dbReference type="EC" id="1.8.4.12"/>
    </reaction>
</comment>
<keyword evidence="6" id="KW-1185">Reference proteome</keyword>
<dbReference type="GO" id="GO:0006979">
    <property type="term" value="P:response to oxidative stress"/>
    <property type="evidence" value="ECO:0007669"/>
    <property type="project" value="InterPro"/>
</dbReference>
<dbReference type="Gene3D" id="2.170.150.20">
    <property type="entry name" value="Peptide methionine sulfoxide reductase"/>
    <property type="match status" value="1"/>
</dbReference>
<dbReference type="GO" id="GO:0033743">
    <property type="term" value="F:peptide-methionine (R)-S-oxide reductase activity"/>
    <property type="evidence" value="ECO:0007669"/>
    <property type="project" value="UniProtKB-EC"/>
</dbReference>
<dbReference type="PANTHER" id="PTHR10173">
    <property type="entry name" value="METHIONINE SULFOXIDE REDUCTASE"/>
    <property type="match status" value="1"/>
</dbReference>
<dbReference type="GO" id="GO:0005737">
    <property type="term" value="C:cytoplasm"/>
    <property type="evidence" value="ECO:0007669"/>
    <property type="project" value="TreeGrafter"/>
</dbReference>
<dbReference type="HOGENOM" id="CLU_031040_8_5_6"/>
<proteinExistence type="predicted"/>
<reference evidence="5" key="1">
    <citation type="submission" date="2015-12" db="EMBL/GenBank/DDBJ databases">
        <authorList>
            <person name="Tikhonova T.V."/>
            <person name="Pavlov A.R."/>
            <person name="Beletsky A.V."/>
            <person name="Mardanov A.V."/>
            <person name="Sorokin D.Y."/>
            <person name="Ravin N.V."/>
            <person name="Popov V.O."/>
        </authorList>
    </citation>
    <scope>NUCLEOTIDE SEQUENCE</scope>
    <source>
        <strain evidence="5">DSM 14787</strain>
    </source>
</reference>
<dbReference type="EC" id="1.8.4.12" evidence="1"/>
<evidence type="ECO:0000256" key="1">
    <source>
        <dbReference type="ARBA" id="ARBA00012499"/>
    </source>
</evidence>
<dbReference type="InterPro" id="IPR028427">
    <property type="entry name" value="Met_Sox_Rdtase_MsrB"/>
</dbReference>
<dbReference type="AlphaFoldDB" id="L0DZZ4"/>
<protein>
    <recommendedName>
        <fullName evidence="1">peptide-methionine (R)-S-oxide reductase</fullName>
        <ecNumber evidence="1">1.8.4.12</ecNumber>
    </recommendedName>
</protein>
<dbReference type="PROSITE" id="PS51790">
    <property type="entry name" value="MSRB"/>
    <property type="match status" value="1"/>
</dbReference>
<dbReference type="NCBIfam" id="TIGR00357">
    <property type="entry name" value="peptide-methionine (R)-S-oxide reductase MsrB"/>
    <property type="match status" value="1"/>
</dbReference>
<accession>L0DZZ4</accession>
<evidence type="ECO:0000313" key="6">
    <source>
        <dbReference type="Proteomes" id="UP000010809"/>
    </source>
</evidence>
<dbReference type="PANTHER" id="PTHR10173:SF57">
    <property type="entry name" value="PEPTIDE-METHIONINE (R)-S-OXIDE REDUCTASE"/>
    <property type="match status" value="1"/>
</dbReference>
<dbReference type="SUPFAM" id="SSF51316">
    <property type="entry name" value="Mss4-like"/>
    <property type="match status" value="1"/>
</dbReference>
<feature type="domain" description="MsrB" evidence="4">
    <location>
        <begin position="24"/>
        <end position="146"/>
    </location>
</feature>
<organism evidence="5 6">
    <name type="scientific">Thioalkalivibrio nitratireducens (strain DSM 14787 / UNIQEM 213 / ALEN2)</name>
    <dbReference type="NCBI Taxonomy" id="1255043"/>
    <lineage>
        <taxon>Bacteria</taxon>
        <taxon>Pseudomonadati</taxon>
        <taxon>Pseudomonadota</taxon>
        <taxon>Gammaproteobacteria</taxon>
        <taxon>Chromatiales</taxon>
        <taxon>Ectothiorhodospiraceae</taxon>
        <taxon>Thioalkalivibrio</taxon>
    </lineage>
</organism>
<dbReference type="GO" id="GO:0030091">
    <property type="term" value="P:protein repair"/>
    <property type="evidence" value="ECO:0007669"/>
    <property type="project" value="InterPro"/>
</dbReference>